<dbReference type="InterPro" id="IPR027417">
    <property type="entry name" value="P-loop_NTPase"/>
</dbReference>
<proteinExistence type="predicted"/>
<dbReference type="RefSeq" id="WP_195898059.1">
    <property type="nucleotide sequence ID" value="NZ_JADOGI010000083.1"/>
</dbReference>
<sequence length="512" mass="56822">MSDWTKLPPRFLEALTKHNGPIPPPERTLGPQIVEWLSKVAVFGEGDRFGQPVVLEPFQRAIFWKLFELKDDGSRRYRFALISLGKGSGKTPLGGWVATAELAGPVVFDGWNPDGSPKATRRTSPDILVMASSYMQADMILDEVRTTFTEGPLAKHANTFQGVVQLKGSRGKARRIPATVRQADGSKATVLLIDEAHELITERHENAYDVAAAGTAKRSDSLTALFSTAGYDLSTLFGKQVARGLRGDFTDEELFFYMQAEEGLDPTNDEDIAKGITQANPLVESGIANVNRLVSQFKSMPVFRAKRYLWNQWTNTDESWLPVGAWDRCKGETTFDPSLPTWLGVDMAIKRDSAAVVMLQRRLDGKLQASSRIWFPNGELIDQEEVDDYIRSVCATQNVLWIGADEAWWPTLPTLEAEGLPIVRVPQMGRNMVYAYSKTYRVIVDGVLVHDGAPDFSDQIASAVPQSTDGGWRLRKGKQKRRIDSCPALAGAVFVSELEVETEPVIPRSEVF</sequence>
<evidence type="ECO:0000313" key="2">
    <source>
        <dbReference type="Proteomes" id="UP000605361"/>
    </source>
</evidence>
<gene>
    <name evidence="1" type="ORF">ITP53_25970</name>
</gene>
<dbReference type="EMBL" id="JADOGI010000083">
    <property type="protein sequence ID" value="MBF8189118.1"/>
    <property type="molecule type" value="Genomic_DNA"/>
</dbReference>
<dbReference type="Proteomes" id="UP000605361">
    <property type="component" value="Unassembled WGS sequence"/>
</dbReference>
<accession>A0A931AC29</accession>
<evidence type="ECO:0000313" key="1">
    <source>
        <dbReference type="EMBL" id="MBF8189118.1"/>
    </source>
</evidence>
<dbReference type="Gene3D" id="3.40.50.300">
    <property type="entry name" value="P-loop containing nucleotide triphosphate hydrolases"/>
    <property type="match status" value="1"/>
</dbReference>
<dbReference type="PANTHER" id="PTHR41287">
    <property type="match status" value="1"/>
</dbReference>
<evidence type="ECO:0008006" key="3">
    <source>
        <dbReference type="Google" id="ProtNLM"/>
    </source>
</evidence>
<dbReference type="PANTHER" id="PTHR41287:SF1">
    <property type="entry name" value="PROTEIN YMFN"/>
    <property type="match status" value="1"/>
</dbReference>
<organism evidence="1 2">
    <name type="scientific">Nonomuraea cypriaca</name>
    <dbReference type="NCBI Taxonomy" id="1187855"/>
    <lineage>
        <taxon>Bacteria</taxon>
        <taxon>Bacillati</taxon>
        <taxon>Actinomycetota</taxon>
        <taxon>Actinomycetes</taxon>
        <taxon>Streptosporangiales</taxon>
        <taxon>Streptosporangiaceae</taxon>
        <taxon>Nonomuraea</taxon>
    </lineage>
</organism>
<keyword evidence="2" id="KW-1185">Reference proteome</keyword>
<name>A0A931AC29_9ACTN</name>
<dbReference type="InterPro" id="IPR005021">
    <property type="entry name" value="Terminase_largesu-like"/>
</dbReference>
<reference evidence="1" key="1">
    <citation type="submission" date="2020-11" db="EMBL/GenBank/DDBJ databases">
        <title>Whole-genome analyses of Nonomuraea sp. K274.</title>
        <authorList>
            <person name="Veyisoglu A."/>
        </authorList>
    </citation>
    <scope>NUCLEOTIDE SEQUENCE</scope>
    <source>
        <strain evidence="1">K274</strain>
    </source>
</reference>
<comment type="caution">
    <text evidence="1">The sequence shown here is derived from an EMBL/GenBank/DDBJ whole genome shotgun (WGS) entry which is preliminary data.</text>
</comment>
<protein>
    <recommendedName>
        <fullName evidence="3">Phage terminase large subunit-like protein</fullName>
    </recommendedName>
</protein>
<dbReference type="AlphaFoldDB" id="A0A931AC29"/>